<dbReference type="AlphaFoldDB" id="A0A9P5N864"/>
<proteinExistence type="predicted"/>
<accession>A0A9P5N864</accession>
<evidence type="ECO:0000313" key="1">
    <source>
        <dbReference type="EMBL" id="KAF8869680.1"/>
    </source>
</evidence>
<gene>
    <name evidence="1" type="ORF">CPB84DRAFT_1717631</name>
</gene>
<evidence type="ECO:0000313" key="2">
    <source>
        <dbReference type="Proteomes" id="UP000724874"/>
    </source>
</evidence>
<name>A0A9P5N864_GYMJU</name>
<protein>
    <submittedName>
        <fullName evidence="1">Uncharacterized protein</fullName>
    </submittedName>
</protein>
<dbReference type="Proteomes" id="UP000724874">
    <property type="component" value="Unassembled WGS sequence"/>
</dbReference>
<dbReference type="OrthoDB" id="3261594at2759"/>
<keyword evidence="2" id="KW-1185">Reference proteome</keyword>
<feature type="non-terminal residue" evidence="1">
    <location>
        <position position="193"/>
    </location>
</feature>
<comment type="caution">
    <text evidence="1">The sequence shown here is derived from an EMBL/GenBank/DDBJ whole genome shotgun (WGS) entry which is preliminary data.</text>
</comment>
<organism evidence="1 2">
    <name type="scientific">Gymnopilus junonius</name>
    <name type="common">Spectacular rustgill mushroom</name>
    <name type="synonym">Gymnopilus spectabilis subsp. junonius</name>
    <dbReference type="NCBI Taxonomy" id="109634"/>
    <lineage>
        <taxon>Eukaryota</taxon>
        <taxon>Fungi</taxon>
        <taxon>Dikarya</taxon>
        <taxon>Basidiomycota</taxon>
        <taxon>Agaricomycotina</taxon>
        <taxon>Agaricomycetes</taxon>
        <taxon>Agaricomycetidae</taxon>
        <taxon>Agaricales</taxon>
        <taxon>Agaricineae</taxon>
        <taxon>Hymenogastraceae</taxon>
        <taxon>Gymnopilus</taxon>
    </lineage>
</organism>
<reference evidence="1" key="1">
    <citation type="submission" date="2020-11" db="EMBL/GenBank/DDBJ databases">
        <authorList>
            <consortium name="DOE Joint Genome Institute"/>
            <person name="Ahrendt S."/>
            <person name="Riley R."/>
            <person name="Andreopoulos W."/>
            <person name="LaButti K."/>
            <person name="Pangilinan J."/>
            <person name="Ruiz-duenas F.J."/>
            <person name="Barrasa J.M."/>
            <person name="Sanchez-Garcia M."/>
            <person name="Camarero S."/>
            <person name="Miyauchi S."/>
            <person name="Serrano A."/>
            <person name="Linde D."/>
            <person name="Babiker R."/>
            <person name="Drula E."/>
            <person name="Ayuso-Fernandez I."/>
            <person name="Pacheco R."/>
            <person name="Padilla G."/>
            <person name="Ferreira P."/>
            <person name="Barriuso J."/>
            <person name="Kellner H."/>
            <person name="Castanera R."/>
            <person name="Alfaro M."/>
            <person name="Ramirez L."/>
            <person name="Pisabarro A.G."/>
            <person name="Kuo A."/>
            <person name="Tritt A."/>
            <person name="Lipzen A."/>
            <person name="He G."/>
            <person name="Yan M."/>
            <person name="Ng V."/>
            <person name="Cullen D."/>
            <person name="Martin F."/>
            <person name="Rosso M.-N."/>
            <person name="Henrissat B."/>
            <person name="Hibbett D."/>
            <person name="Martinez A.T."/>
            <person name="Grigoriev I.V."/>
        </authorList>
    </citation>
    <scope>NUCLEOTIDE SEQUENCE</scope>
    <source>
        <strain evidence="1">AH 44721</strain>
    </source>
</reference>
<dbReference type="EMBL" id="JADNYJ010000413">
    <property type="protein sequence ID" value="KAF8869680.1"/>
    <property type="molecule type" value="Genomic_DNA"/>
</dbReference>
<sequence>MARQGVEFEPIPTLFQVKERIKELTGVYSIFHDMCPNSCIAYTGPFSSRDNCPKCNEPRYDPQTLASSHGRKKVSQRQFHTIPLGPQLQALYRSSDRARKMHSRRVRTQEILDQLKASGGVMSKWSDIIHGSAYLEAVLDGRIKERDILIMMSIDGAQLYQSKQSDCWIYIWIIFELEPDLRYMKEFVLPGGF</sequence>